<feature type="domain" description="PI31 proteasome regulator N-terminal" evidence="13">
    <location>
        <begin position="36"/>
        <end position="185"/>
    </location>
</feature>
<evidence type="ECO:0000256" key="1">
    <source>
        <dbReference type="ARBA" id="ARBA00004240"/>
    </source>
</evidence>
<dbReference type="GO" id="GO:0043161">
    <property type="term" value="P:proteasome-mediated ubiquitin-dependent protein catabolic process"/>
    <property type="evidence" value="ECO:0007669"/>
    <property type="project" value="InterPro"/>
</dbReference>
<evidence type="ECO:0000259" key="13">
    <source>
        <dbReference type="Pfam" id="PF11566"/>
    </source>
</evidence>
<dbReference type="InterPro" id="IPR045128">
    <property type="entry name" value="PI31-like"/>
</dbReference>
<evidence type="ECO:0000313" key="15">
    <source>
        <dbReference type="Proteomes" id="UP000091918"/>
    </source>
</evidence>
<dbReference type="InterPro" id="IPR021625">
    <property type="entry name" value="PI31_Prot_N"/>
</dbReference>
<evidence type="ECO:0000256" key="9">
    <source>
        <dbReference type="ARBA" id="ARBA00022990"/>
    </source>
</evidence>
<keyword evidence="5" id="KW-0963">Cytoplasm</keyword>
<evidence type="ECO:0000256" key="7">
    <source>
        <dbReference type="ARBA" id="ARBA00022824"/>
    </source>
</evidence>
<keyword evidence="8" id="KW-0647">Proteasome</keyword>
<name>A0A1B7P379_9EURO</name>
<keyword evidence="15" id="KW-1185">Reference proteome</keyword>
<evidence type="ECO:0000256" key="3">
    <source>
        <dbReference type="ARBA" id="ARBA00006405"/>
    </source>
</evidence>
<feature type="region of interest" description="Disordered" evidence="11">
    <location>
        <begin position="182"/>
        <end position="255"/>
    </location>
</feature>
<evidence type="ECO:0000256" key="4">
    <source>
        <dbReference type="ARBA" id="ARBA00022481"/>
    </source>
</evidence>
<dbReference type="Pfam" id="PF11566">
    <property type="entry name" value="PI31_Prot_N"/>
    <property type="match status" value="1"/>
</dbReference>
<dbReference type="Gene3D" id="3.40.1000.30">
    <property type="match status" value="1"/>
</dbReference>
<dbReference type="EMBL" id="LGUA01000168">
    <property type="protein sequence ID" value="OAX83502.1"/>
    <property type="molecule type" value="Genomic_DNA"/>
</dbReference>
<dbReference type="Proteomes" id="UP000091918">
    <property type="component" value="Unassembled WGS sequence"/>
</dbReference>
<keyword evidence="7" id="KW-0256">Endoplasmic reticulum</keyword>
<organism evidence="14 15">
    <name type="scientific">Emergomyces africanus</name>
    <dbReference type="NCBI Taxonomy" id="1955775"/>
    <lineage>
        <taxon>Eukaryota</taxon>
        <taxon>Fungi</taxon>
        <taxon>Dikarya</taxon>
        <taxon>Ascomycota</taxon>
        <taxon>Pezizomycotina</taxon>
        <taxon>Eurotiomycetes</taxon>
        <taxon>Eurotiomycetidae</taxon>
        <taxon>Onygenales</taxon>
        <taxon>Ajellomycetaceae</taxon>
        <taxon>Emergomyces</taxon>
    </lineage>
</organism>
<gene>
    <name evidence="14" type="ORF">ACJ72_02137</name>
</gene>
<keyword evidence="6" id="KW-0597">Phosphoprotein</keyword>
<feature type="compositionally biased region" description="Basic and acidic residues" evidence="11">
    <location>
        <begin position="191"/>
        <end position="200"/>
    </location>
</feature>
<dbReference type="AlphaFoldDB" id="A0A1B7P379"/>
<dbReference type="PANTHER" id="PTHR13266:SF1">
    <property type="entry name" value="PROTEASOME INHIBITOR PI31 SUBUNIT"/>
    <property type="match status" value="1"/>
</dbReference>
<dbReference type="Pfam" id="PF08577">
    <property type="entry name" value="PI31_Prot_C"/>
    <property type="match status" value="1"/>
</dbReference>
<protein>
    <submittedName>
        <fullName evidence="14">Uncharacterized protein</fullName>
    </submittedName>
</protein>
<evidence type="ECO:0000259" key="12">
    <source>
        <dbReference type="Pfam" id="PF08577"/>
    </source>
</evidence>
<comment type="caution">
    <text evidence="14">The sequence shown here is derived from an EMBL/GenBank/DDBJ whole genome shotgun (WGS) entry which is preliminary data.</text>
</comment>
<evidence type="ECO:0000256" key="10">
    <source>
        <dbReference type="ARBA" id="ARBA00024805"/>
    </source>
</evidence>
<dbReference type="GO" id="GO:0070628">
    <property type="term" value="F:proteasome binding"/>
    <property type="evidence" value="ECO:0007669"/>
    <property type="project" value="InterPro"/>
</dbReference>
<keyword evidence="9" id="KW-0007">Acetylation</keyword>
<feature type="compositionally biased region" description="Gly residues" evidence="11">
    <location>
        <begin position="354"/>
        <end position="395"/>
    </location>
</feature>
<dbReference type="GO" id="GO:0005783">
    <property type="term" value="C:endoplasmic reticulum"/>
    <property type="evidence" value="ECO:0007669"/>
    <property type="project" value="UniProtKB-SubCell"/>
</dbReference>
<dbReference type="STRING" id="1658172.A0A1B7P379"/>
<keyword evidence="4" id="KW-0488">Methylation</keyword>
<evidence type="ECO:0000313" key="14">
    <source>
        <dbReference type="EMBL" id="OAX83502.1"/>
    </source>
</evidence>
<feature type="region of interest" description="Disordered" evidence="11">
    <location>
        <begin position="268"/>
        <end position="289"/>
    </location>
</feature>
<dbReference type="GO" id="GO:0000502">
    <property type="term" value="C:proteasome complex"/>
    <property type="evidence" value="ECO:0007669"/>
    <property type="project" value="UniProtKB-KW"/>
</dbReference>
<dbReference type="InterPro" id="IPR013886">
    <property type="entry name" value="PI31_Prot_C"/>
</dbReference>
<evidence type="ECO:0000256" key="5">
    <source>
        <dbReference type="ARBA" id="ARBA00022490"/>
    </source>
</evidence>
<feature type="compositionally biased region" description="Gly residues" evidence="11">
    <location>
        <begin position="326"/>
        <end position="338"/>
    </location>
</feature>
<feature type="region of interest" description="Disordered" evidence="11">
    <location>
        <begin position="313"/>
        <end position="395"/>
    </location>
</feature>
<reference evidence="14 15" key="1">
    <citation type="submission" date="2015-07" db="EMBL/GenBank/DDBJ databases">
        <title>Emmonsia species relationships and genome sequence.</title>
        <authorList>
            <person name="Cuomo C.A."/>
            <person name="Schwartz I.S."/>
            <person name="Kenyon C."/>
            <person name="de Hoog G.S."/>
            <person name="Govender N.P."/>
            <person name="Botha A."/>
            <person name="Moreno L."/>
            <person name="de Vries M."/>
            <person name="Munoz J.F."/>
            <person name="Stielow J.B."/>
        </authorList>
    </citation>
    <scope>NUCLEOTIDE SEQUENCE [LARGE SCALE GENOMIC DNA]</scope>
    <source>
        <strain evidence="14 15">CBS 136260</strain>
    </source>
</reference>
<proteinExistence type="inferred from homology"/>
<feature type="domain" description="PI31 proteasome regulator C-terminal" evidence="12">
    <location>
        <begin position="286"/>
        <end position="354"/>
    </location>
</feature>
<comment type="function">
    <text evidence="10">Plays an important role in control of proteasome function. Inhibits the hydrolysis of protein and peptide substrates by the 20S proteasome. Also inhibits the activation of the proteasome by the proteasome regulatory proteins PA700 and PA28.</text>
</comment>
<comment type="subcellular location">
    <subcellularLocation>
        <location evidence="2">Cytoplasm</location>
    </subcellularLocation>
    <subcellularLocation>
        <location evidence="1">Endoplasmic reticulum</location>
    </subcellularLocation>
</comment>
<evidence type="ECO:0000256" key="2">
    <source>
        <dbReference type="ARBA" id="ARBA00004496"/>
    </source>
</evidence>
<feature type="compositionally biased region" description="Basic and acidic residues" evidence="11">
    <location>
        <begin position="218"/>
        <end position="230"/>
    </location>
</feature>
<sequence length="395" mass="42458">MDTSSPTSRAEQTLSPPNILDRAATCLGNDNEAPPKNPWEAIALIAHACMIAVDFRLIGLEEDQRIEPQAPLSPLPKEWNANSTYAFKYAHPQSSMQFLLKVTRLGGNAVIYALALGHDKTTSFDIPVKDYVSESSLPLSKHPEGQHQQASSLEHVFISPSRLNDLINLFKINVIQKLTPGLQKESYEDDSSSRRERQRVEEEEEQGLGQPVRQPRQPIRDPLRDDRYPEPARPYPFDDPLAAPPRRPVPTGDFPPPGFEDEYEINVPPRGFRPGIGHQPRRPDLGERDLYPAGLGPHDPLVGHFGPQRGGGGMHPTFDDPMFQPRGGGGGGGGGGGEFNPQIPPGARYDPIGPGDGPPMGRGQGGPGFPGGRGGFGGGFGGGAFGGGFGGGDII</sequence>
<accession>A0A1B7P379</accession>
<feature type="compositionally biased region" description="Pro residues" evidence="11">
    <location>
        <begin position="242"/>
        <end position="255"/>
    </location>
</feature>
<comment type="similarity">
    <text evidence="3">Belongs to the proteasome inhibitor PI31 family.</text>
</comment>
<dbReference type="OrthoDB" id="68090at2759"/>
<evidence type="ECO:0000256" key="6">
    <source>
        <dbReference type="ARBA" id="ARBA00022553"/>
    </source>
</evidence>
<evidence type="ECO:0000256" key="8">
    <source>
        <dbReference type="ARBA" id="ARBA00022942"/>
    </source>
</evidence>
<evidence type="ECO:0000256" key="11">
    <source>
        <dbReference type="SAM" id="MobiDB-lite"/>
    </source>
</evidence>
<dbReference type="PANTHER" id="PTHR13266">
    <property type="entry name" value="PROTEASOME INHIBITOR"/>
    <property type="match status" value="1"/>
</dbReference>
<dbReference type="GO" id="GO:0004866">
    <property type="term" value="F:endopeptidase inhibitor activity"/>
    <property type="evidence" value="ECO:0007669"/>
    <property type="project" value="InterPro"/>
</dbReference>